<dbReference type="AlphaFoldDB" id="A0A0N4YAV2"/>
<dbReference type="PANTHER" id="PTHR22989:SF3">
    <property type="entry name" value="METHYLTRANSFERASE FKBM DOMAIN-CONTAINING PROTEIN"/>
    <property type="match status" value="1"/>
</dbReference>
<protein>
    <submittedName>
        <fullName evidence="5">Methyltransf_21 domain-containing protein</fullName>
    </submittedName>
</protein>
<dbReference type="PANTHER" id="PTHR22989">
    <property type="entry name" value="UNCHARACTERIZED DUF13 C.ELEGANS"/>
    <property type="match status" value="1"/>
</dbReference>
<dbReference type="Pfam" id="PF05050">
    <property type="entry name" value="Methyltransf_21"/>
    <property type="match status" value="1"/>
</dbReference>
<dbReference type="OMA" id="NNITICQ"/>
<evidence type="ECO:0000259" key="2">
    <source>
        <dbReference type="Pfam" id="PF05050"/>
    </source>
</evidence>
<dbReference type="WBParaSite" id="NBR_0001354601-mRNA-1">
    <property type="protein sequence ID" value="NBR_0001354601-mRNA-1"/>
    <property type="gene ID" value="NBR_0001354601"/>
</dbReference>
<evidence type="ECO:0000256" key="1">
    <source>
        <dbReference type="SAM" id="Phobius"/>
    </source>
</evidence>
<evidence type="ECO:0000313" key="4">
    <source>
        <dbReference type="Proteomes" id="UP000271162"/>
    </source>
</evidence>
<proteinExistence type="predicted"/>
<dbReference type="Proteomes" id="UP000271162">
    <property type="component" value="Unassembled WGS sequence"/>
</dbReference>
<gene>
    <name evidence="3" type="ORF">NBR_LOCUS13547</name>
</gene>
<accession>A0A0N4YAV2</accession>
<keyword evidence="1" id="KW-0472">Membrane</keyword>
<evidence type="ECO:0000313" key="3">
    <source>
        <dbReference type="EMBL" id="VDL77136.1"/>
    </source>
</evidence>
<dbReference type="InterPro" id="IPR006342">
    <property type="entry name" value="FkbM_mtfrase"/>
</dbReference>
<feature type="domain" description="Methyltransferase FkbM" evidence="2">
    <location>
        <begin position="40"/>
        <end position="178"/>
    </location>
</feature>
<evidence type="ECO:0000313" key="5">
    <source>
        <dbReference type="WBParaSite" id="NBR_0001354601-mRNA-1"/>
    </source>
</evidence>
<name>A0A0N4YAV2_NIPBR</name>
<dbReference type="EMBL" id="UYSL01021074">
    <property type="protein sequence ID" value="VDL77136.1"/>
    <property type="molecule type" value="Genomic_DNA"/>
</dbReference>
<feature type="transmembrane region" description="Helical" evidence="1">
    <location>
        <begin position="7"/>
        <end position="25"/>
    </location>
</feature>
<keyword evidence="1" id="KW-0812">Transmembrane</keyword>
<reference evidence="5" key="1">
    <citation type="submission" date="2017-02" db="UniProtKB">
        <authorList>
            <consortium name="WormBaseParasite"/>
        </authorList>
    </citation>
    <scope>IDENTIFICATION</scope>
</reference>
<organism evidence="5">
    <name type="scientific">Nippostrongylus brasiliensis</name>
    <name type="common">Rat hookworm</name>
    <dbReference type="NCBI Taxonomy" id="27835"/>
    <lineage>
        <taxon>Eukaryota</taxon>
        <taxon>Metazoa</taxon>
        <taxon>Ecdysozoa</taxon>
        <taxon>Nematoda</taxon>
        <taxon>Chromadorea</taxon>
        <taxon>Rhabditida</taxon>
        <taxon>Rhabditina</taxon>
        <taxon>Rhabditomorpha</taxon>
        <taxon>Strongyloidea</taxon>
        <taxon>Heligmosomidae</taxon>
        <taxon>Nippostrongylus</taxon>
    </lineage>
</organism>
<keyword evidence="1" id="KW-1133">Transmembrane helix</keyword>
<sequence>MRQRKGATIAVMVVVVLCLVILYNSSTTQEQVSQSVIVTVGIGKDTKAEEALSKTFVDQVLPNDTLFYGADPILDVNKELYSKIGTFLPFAVSGHTGISQARVLEPELFRFADTYVERTVIHIDLVTVLNEIINKKFYDALWIDNEWSEYEMLPFFYRDGRLDQNNITICQMNMEASHSYLLSISHSQCVSKYIVNGEVTLTGKP</sequence>
<dbReference type="STRING" id="27835.A0A0N4YAV2"/>
<keyword evidence="4" id="KW-1185">Reference proteome</keyword>
<reference evidence="3 4" key="2">
    <citation type="submission" date="2018-11" db="EMBL/GenBank/DDBJ databases">
        <authorList>
            <consortium name="Pathogen Informatics"/>
        </authorList>
    </citation>
    <scope>NUCLEOTIDE SEQUENCE [LARGE SCALE GENOMIC DNA]</scope>
</reference>